<keyword evidence="6" id="KW-0832">Ubl conjugation</keyword>
<dbReference type="InterPro" id="IPR027422">
    <property type="entry name" value="GGA1-3"/>
</dbReference>
<keyword evidence="7" id="KW-0653">Protein transport</keyword>
<dbReference type="PANTHER" id="PTHR45905:SF1">
    <property type="entry name" value="GOLGI-LOCALIZED, GAMMA-ADAPTIN EAR CONTAINING, ARF BINDING PROTEIN"/>
    <property type="match status" value="1"/>
</dbReference>
<evidence type="ECO:0000256" key="1">
    <source>
        <dbReference type="ARBA" id="ARBA00004150"/>
    </source>
</evidence>
<keyword evidence="16" id="KW-1185">Reference proteome</keyword>
<evidence type="ECO:0000256" key="4">
    <source>
        <dbReference type="ARBA" id="ARBA00022448"/>
    </source>
</evidence>
<dbReference type="OrthoDB" id="447025at2759"/>
<gene>
    <name evidence="15" type="ORF">HOLleu_19181</name>
</gene>
<comment type="similarity">
    <text evidence="3">Belongs to the GGA protein family.</text>
</comment>
<dbReference type="SUPFAM" id="SSF48464">
    <property type="entry name" value="ENTH/VHS domain"/>
    <property type="match status" value="1"/>
</dbReference>
<dbReference type="Gene3D" id="1.20.58.160">
    <property type="match status" value="1"/>
</dbReference>
<dbReference type="EMBL" id="JAIZAY010000008">
    <property type="protein sequence ID" value="KAJ8038179.1"/>
    <property type="molecule type" value="Genomic_DNA"/>
</dbReference>
<dbReference type="AlphaFoldDB" id="A0A9Q1C4Z1"/>
<keyword evidence="5" id="KW-0967">Endosome</keyword>
<evidence type="ECO:0000313" key="16">
    <source>
        <dbReference type="Proteomes" id="UP001152320"/>
    </source>
</evidence>
<dbReference type="GO" id="GO:0035091">
    <property type="term" value="F:phosphatidylinositol binding"/>
    <property type="evidence" value="ECO:0007669"/>
    <property type="project" value="InterPro"/>
</dbReference>
<dbReference type="SUPFAM" id="SSF89009">
    <property type="entry name" value="GAT-like domain"/>
    <property type="match status" value="1"/>
</dbReference>
<dbReference type="Pfam" id="PF03127">
    <property type="entry name" value="GAT"/>
    <property type="match status" value="1"/>
</dbReference>
<evidence type="ECO:0000256" key="10">
    <source>
        <dbReference type="SAM" id="Coils"/>
    </source>
</evidence>
<evidence type="ECO:0000256" key="9">
    <source>
        <dbReference type="ARBA" id="ARBA00023136"/>
    </source>
</evidence>
<evidence type="ECO:0000313" key="15">
    <source>
        <dbReference type="EMBL" id="KAJ8038179.1"/>
    </source>
</evidence>
<feature type="compositionally biased region" description="Low complexity" evidence="11">
    <location>
        <begin position="391"/>
        <end position="400"/>
    </location>
</feature>
<dbReference type="PROSITE" id="PS50909">
    <property type="entry name" value="GAT"/>
    <property type="match status" value="1"/>
</dbReference>
<dbReference type="Pfam" id="PF18308">
    <property type="entry name" value="GGA_N-GAT"/>
    <property type="match status" value="1"/>
</dbReference>
<dbReference type="PROSITE" id="PS50179">
    <property type="entry name" value="VHS"/>
    <property type="match status" value="1"/>
</dbReference>
<dbReference type="SUPFAM" id="SSF49348">
    <property type="entry name" value="Clathrin adaptor appendage domain"/>
    <property type="match status" value="2"/>
</dbReference>
<dbReference type="InterPro" id="IPR038425">
    <property type="entry name" value="GAT_sf"/>
</dbReference>
<evidence type="ECO:0000256" key="8">
    <source>
        <dbReference type="ARBA" id="ARBA00023034"/>
    </source>
</evidence>
<evidence type="ECO:0000259" key="13">
    <source>
        <dbReference type="PROSITE" id="PS50180"/>
    </source>
</evidence>
<feature type="coiled-coil region" evidence="10">
    <location>
        <begin position="228"/>
        <end position="262"/>
    </location>
</feature>
<dbReference type="SMART" id="SM00809">
    <property type="entry name" value="Alpha_adaptinC2"/>
    <property type="match status" value="1"/>
</dbReference>
<keyword evidence="4" id="KW-0813">Transport</keyword>
<feature type="compositionally biased region" description="Polar residues" evidence="11">
    <location>
        <begin position="375"/>
        <end position="385"/>
    </location>
</feature>
<keyword evidence="9" id="KW-0472">Membrane</keyword>
<dbReference type="SMART" id="SM00288">
    <property type="entry name" value="VHS"/>
    <property type="match status" value="1"/>
</dbReference>
<keyword evidence="8" id="KW-0333">Golgi apparatus</keyword>
<dbReference type="InterPro" id="IPR004152">
    <property type="entry name" value="GAT_dom"/>
</dbReference>
<dbReference type="InterPro" id="IPR013041">
    <property type="entry name" value="Clathrin_app_Ig-like_sf"/>
</dbReference>
<evidence type="ECO:0000256" key="2">
    <source>
        <dbReference type="ARBA" id="ARBA00004220"/>
    </source>
</evidence>
<dbReference type="PANTHER" id="PTHR45905">
    <property type="entry name" value="GOLGI-LOCALIZED, GAMMA-ADAPTIN EAR CONTAINING, ARF BINDING PROTEIN"/>
    <property type="match status" value="1"/>
</dbReference>
<dbReference type="Proteomes" id="UP001152320">
    <property type="component" value="Chromosome 8"/>
</dbReference>
<dbReference type="GO" id="GO:0034394">
    <property type="term" value="P:protein localization to cell surface"/>
    <property type="evidence" value="ECO:0007669"/>
    <property type="project" value="TreeGrafter"/>
</dbReference>
<accession>A0A9Q1C4Z1</accession>
<comment type="subcellular location">
    <subcellularLocation>
        <location evidence="2">Early endosome membrane</location>
        <topology evidence="2">Peripheral membrane protein</topology>
    </subcellularLocation>
    <subcellularLocation>
        <location evidence="1">Golgi apparatus</location>
        <location evidence="1">trans-Golgi network membrane</location>
        <topology evidence="1">Peripheral membrane protein</topology>
    </subcellularLocation>
</comment>
<dbReference type="CDD" id="cd03567">
    <property type="entry name" value="VHS_GGA_metazoan"/>
    <property type="match status" value="1"/>
</dbReference>
<feature type="domain" description="VHS" evidence="12">
    <location>
        <begin position="74"/>
        <end position="199"/>
    </location>
</feature>
<evidence type="ECO:0000256" key="11">
    <source>
        <dbReference type="SAM" id="MobiDB-lite"/>
    </source>
</evidence>
<feature type="region of interest" description="Disordered" evidence="11">
    <location>
        <begin position="581"/>
        <end position="614"/>
    </location>
</feature>
<feature type="region of interest" description="Disordered" evidence="11">
    <location>
        <begin position="55"/>
        <end position="78"/>
    </location>
</feature>
<feature type="domain" description="GAT" evidence="14">
    <location>
        <begin position="212"/>
        <end position="339"/>
    </location>
</feature>
<feature type="compositionally biased region" description="Low complexity" evidence="11">
    <location>
        <begin position="587"/>
        <end position="614"/>
    </location>
</feature>
<sequence>MNVCNSVVQRSTVVVLHKLAICRGQASTVEGDVRQRPDTTGYKNGSGAIKVESENWPSRIESGTESMESKTDKATNPMNRDEDWEFILNFCDRVNFELEGPQIACRLIGHKIQSPQEREAMQALIVAEACVKNCGEGFHREVGKFRFLNELIKLISPKYLGNRTSEKVKKKTIEIMYSWQKGLPHETKIKEAYDMLKKQVEPATPRMAEFEDEDKAKLLSRLLKSKHAEDLQAANRLIKNMVKEEEKKTEKITKRMNDLESCNNNVKLLNDMLTHYDPQVTSEGELDLMKELFQTCERMRPNLFRLASDADEKDDGIADILQTNDALVKVMEDYKAKFGDPKTSSSDVPTAEEATPSSSGPQKSSLIDLGGGSPVKSSPTTNGTDQRPPASRETAAESASAISNDLSLLDLNTSSSSATSSGNSSVLQRTNPSDLDNLLGASPVSNSVANVHAINAAAAQPNIPFSQPSQTVRAAYPGLPQSGMGAYPYQANQPRPQTVMQPGGGMFGVQQHVVPMNMGPQRPPMQMPMSQPMNSMNVMGSSSISGISSGQTVAQPSKPAKPEPKKPVDTFADLANLGKSMVTQPKPSTTTEIPSSETQNAIPPQTQATPPPVATQTTIPLVAGQPAKPTNPPVLSLADVFVSLESVQPGELQPVTAYEKNSVKTVIHFGKDTPRPDVRVMVVSTMSTNATPVKNLTFQAAVPKTMRVKLQPPSATDLPAFNPILPPSAITQVMLLANPQKVSSVTQVMLLANPQKEKVRLKFKLQYQLGDQNIMDIGEISAIPS</sequence>
<evidence type="ECO:0000256" key="5">
    <source>
        <dbReference type="ARBA" id="ARBA00022753"/>
    </source>
</evidence>
<dbReference type="InterPro" id="IPR041198">
    <property type="entry name" value="GGA_N-GAT"/>
</dbReference>
<name>A0A9Q1C4Z1_HOLLE</name>
<dbReference type="Pfam" id="PF00790">
    <property type="entry name" value="VHS"/>
    <property type="match status" value="1"/>
</dbReference>
<feature type="domain" description="GAE" evidence="13">
    <location>
        <begin position="650"/>
        <end position="784"/>
    </location>
</feature>
<dbReference type="GO" id="GO:0031901">
    <property type="term" value="C:early endosome membrane"/>
    <property type="evidence" value="ECO:0007669"/>
    <property type="project" value="UniProtKB-SubCell"/>
</dbReference>
<protein>
    <submittedName>
        <fullName evidence="15">ADP-ribosylation factor-binding protein GGA1</fullName>
    </submittedName>
</protein>
<evidence type="ECO:0000256" key="3">
    <source>
        <dbReference type="ARBA" id="ARBA00008099"/>
    </source>
</evidence>
<dbReference type="GO" id="GO:0031267">
    <property type="term" value="F:small GTPase binding"/>
    <property type="evidence" value="ECO:0007669"/>
    <property type="project" value="InterPro"/>
</dbReference>
<proteinExistence type="inferred from homology"/>
<dbReference type="PROSITE" id="PS50180">
    <property type="entry name" value="GAE"/>
    <property type="match status" value="1"/>
</dbReference>
<dbReference type="Gene3D" id="1.20.5.170">
    <property type="match status" value="1"/>
</dbReference>
<dbReference type="GO" id="GO:0006886">
    <property type="term" value="P:intracellular protein transport"/>
    <property type="evidence" value="ECO:0007669"/>
    <property type="project" value="InterPro"/>
</dbReference>
<dbReference type="GO" id="GO:0043130">
    <property type="term" value="F:ubiquitin binding"/>
    <property type="evidence" value="ECO:0007669"/>
    <property type="project" value="InterPro"/>
</dbReference>
<dbReference type="CDD" id="cd14234">
    <property type="entry name" value="GAT_GGA_meta"/>
    <property type="match status" value="1"/>
</dbReference>
<evidence type="ECO:0000256" key="6">
    <source>
        <dbReference type="ARBA" id="ARBA00022843"/>
    </source>
</evidence>
<dbReference type="InterPro" id="IPR008942">
    <property type="entry name" value="ENTH_VHS"/>
</dbReference>
<comment type="caution">
    <text evidence="15">The sequence shown here is derived from an EMBL/GenBank/DDBJ whole genome shotgun (WGS) entry which is preliminary data.</text>
</comment>
<evidence type="ECO:0000256" key="7">
    <source>
        <dbReference type="ARBA" id="ARBA00022927"/>
    </source>
</evidence>
<evidence type="ECO:0000259" key="12">
    <source>
        <dbReference type="PROSITE" id="PS50179"/>
    </source>
</evidence>
<dbReference type="GO" id="GO:0006893">
    <property type="term" value="P:Golgi to plasma membrane transport"/>
    <property type="evidence" value="ECO:0007669"/>
    <property type="project" value="TreeGrafter"/>
</dbReference>
<dbReference type="InterPro" id="IPR002014">
    <property type="entry name" value="VHS_dom"/>
</dbReference>
<feature type="region of interest" description="Disordered" evidence="11">
    <location>
        <begin position="545"/>
        <end position="566"/>
    </location>
</feature>
<dbReference type="Gene3D" id="1.25.40.90">
    <property type="match status" value="1"/>
</dbReference>
<dbReference type="Gene3D" id="2.60.40.1230">
    <property type="match status" value="2"/>
</dbReference>
<organism evidence="15 16">
    <name type="scientific">Holothuria leucospilota</name>
    <name type="common">Black long sea cucumber</name>
    <name type="synonym">Mertensiothuria leucospilota</name>
    <dbReference type="NCBI Taxonomy" id="206669"/>
    <lineage>
        <taxon>Eukaryota</taxon>
        <taxon>Metazoa</taxon>
        <taxon>Echinodermata</taxon>
        <taxon>Eleutherozoa</taxon>
        <taxon>Echinozoa</taxon>
        <taxon>Holothuroidea</taxon>
        <taxon>Aspidochirotacea</taxon>
        <taxon>Aspidochirotida</taxon>
        <taxon>Holothuriidae</taxon>
        <taxon>Holothuria</taxon>
    </lineage>
</organism>
<dbReference type="InterPro" id="IPR008152">
    <property type="entry name" value="Clathrin_a/b/g-adaptin_app_Ig"/>
</dbReference>
<reference evidence="15" key="1">
    <citation type="submission" date="2021-10" db="EMBL/GenBank/DDBJ databases">
        <title>Tropical sea cucumber genome reveals ecological adaptation and Cuvierian tubules defense mechanism.</title>
        <authorList>
            <person name="Chen T."/>
        </authorList>
    </citation>
    <scope>NUCLEOTIDE SEQUENCE</scope>
    <source>
        <strain evidence="15">Nanhai2018</strain>
        <tissue evidence="15">Muscle</tissue>
    </source>
</reference>
<feature type="compositionally biased region" description="Polar residues" evidence="11">
    <location>
        <begin position="355"/>
        <end position="365"/>
    </location>
</feature>
<dbReference type="Pfam" id="PF02883">
    <property type="entry name" value="Alpha_adaptinC2"/>
    <property type="match status" value="1"/>
</dbReference>
<dbReference type="InterPro" id="IPR008153">
    <property type="entry name" value="GAE_dom"/>
</dbReference>
<feature type="region of interest" description="Disordered" evidence="11">
    <location>
        <begin position="338"/>
        <end position="400"/>
    </location>
</feature>
<evidence type="ECO:0000259" key="14">
    <source>
        <dbReference type="PROSITE" id="PS50909"/>
    </source>
</evidence>
<dbReference type="GO" id="GO:0005802">
    <property type="term" value="C:trans-Golgi network"/>
    <property type="evidence" value="ECO:0007669"/>
    <property type="project" value="InterPro"/>
</dbReference>
<keyword evidence="10" id="KW-0175">Coiled coil</keyword>